<evidence type="ECO:0000256" key="6">
    <source>
        <dbReference type="ARBA" id="ARBA00023118"/>
    </source>
</evidence>
<comment type="caution">
    <text evidence="9">The sequence shown here is derived from an EMBL/GenBank/DDBJ whole genome shotgun (WGS) entry which is preliminary data.</text>
</comment>
<proteinExistence type="inferred from homology"/>
<evidence type="ECO:0000256" key="5">
    <source>
        <dbReference type="ARBA" id="ARBA00022918"/>
    </source>
</evidence>
<dbReference type="SUPFAM" id="SSF56672">
    <property type="entry name" value="DNA/RNA polymerases"/>
    <property type="match status" value="1"/>
</dbReference>
<dbReference type="Proteomes" id="UP001528823">
    <property type="component" value="Unassembled WGS sequence"/>
</dbReference>
<evidence type="ECO:0000256" key="1">
    <source>
        <dbReference type="ARBA" id="ARBA00022679"/>
    </source>
</evidence>
<dbReference type="PROSITE" id="PS50878">
    <property type="entry name" value="RT_POL"/>
    <property type="match status" value="1"/>
</dbReference>
<dbReference type="GO" id="GO:0003964">
    <property type="term" value="F:RNA-directed DNA polymerase activity"/>
    <property type="evidence" value="ECO:0007669"/>
    <property type="project" value="UniProtKB-KW"/>
</dbReference>
<protein>
    <submittedName>
        <fullName evidence="9">Reverse transcriptase family protein</fullName>
    </submittedName>
</protein>
<organism evidence="9 10">
    <name type="scientific">Spartinivicinus poritis</name>
    <dbReference type="NCBI Taxonomy" id="2994640"/>
    <lineage>
        <taxon>Bacteria</taxon>
        <taxon>Pseudomonadati</taxon>
        <taxon>Pseudomonadota</taxon>
        <taxon>Gammaproteobacteria</taxon>
        <taxon>Oceanospirillales</taxon>
        <taxon>Zooshikellaceae</taxon>
        <taxon>Spartinivicinus</taxon>
    </lineage>
</organism>
<dbReference type="PRINTS" id="PR00866">
    <property type="entry name" value="RNADNAPOLMS"/>
</dbReference>
<dbReference type="EMBL" id="JAPMOU010000043">
    <property type="protein sequence ID" value="MDE1464830.1"/>
    <property type="molecule type" value="Genomic_DNA"/>
</dbReference>
<evidence type="ECO:0000313" key="10">
    <source>
        <dbReference type="Proteomes" id="UP001528823"/>
    </source>
</evidence>
<reference evidence="9 10" key="1">
    <citation type="submission" date="2022-11" db="EMBL/GenBank/DDBJ databases">
        <title>Spartinivicinus poritis sp. nov., isolated from scleractinian coral Porites lutea.</title>
        <authorList>
            <person name="Zhang G."/>
            <person name="Cai L."/>
            <person name="Wei Q."/>
        </authorList>
    </citation>
    <scope>NUCLEOTIDE SEQUENCE [LARGE SCALE GENOMIC DNA]</scope>
    <source>
        <strain evidence="9 10">A2-2</strain>
    </source>
</reference>
<dbReference type="CDD" id="cd03487">
    <property type="entry name" value="RT_Bac_retron_II"/>
    <property type="match status" value="1"/>
</dbReference>
<dbReference type="InterPro" id="IPR000123">
    <property type="entry name" value="Reverse_transcriptase_msDNA"/>
</dbReference>
<sequence length="315" mass="36128">MTPQYTKKPIAKISSLCKLLNITHQGLLKLSSNSDKFFFITKTIDKPDGEKRITFDVKENLKAIHRLIKSRIFSNILYPQYLQGSIKGRYYIGNCQIHTGQRLVISEDIKNFFPSINSDVIYRMWLKLFGFSPEVASILTELVTFQGSLPQGAITSSYIANLVLWEQEPILVKKLSHKGIKYSRYIDDITISSEQFLSKNEITNIISEVIQMIFSIGGKPNRKKHCIMPSHGPQSVHNLNVNSDYPTLPKKERKKLRAQVYKLERFAEFAIGGEQYEKEYKSLFGKISRMAQLHPVEGGKLKERLNAIKPNSDLR</sequence>
<gene>
    <name evidence="9" type="ORF">ORQ98_22980</name>
</gene>
<dbReference type="Pfam" id="PF00078">
    <property type="entry name" value="RVT_1"/>
    <property type="match status" value="1"/>
</dbReference>
<dbReference type="InterPro" id="IPR000477">
    <property type="entry name" value="RT_dom"/>
</dbReference>
<evidence type="ECO:0000313" key="9">
    <source>
        <dbReference type="EMBL" id="MDE1464830.1"/>
    </source>
</evidence>
<keyword evidence="5 9" id="KW-0695">RNA-directed DNA polymerase</keyword>
<keyword evidence="3" id="KW-0479">Metal-binding</keyword>
<keyword evidence="6" id="KW-0051">Antiviral defense</keyword>
<evidence type="ECO:0000256" key="2">
    <source>
        <dbReference type="ARBA" id="ARBA00022695"/>
    </source>
</evidence>
<evidence type="ECO:0000256" key="7">
    <source>
        <dbReference type="ARBA" id="ARBA00034120"/>
    </source>
</evidence>
<keyword evidence="10" id="KW-1185">Reference proteome</keyword>
<evidence type="ECO:0000256" key="4">
    <source>
        <dbReference type="ARBA" id="ARBA00022842"/>
    </source>
</evidence>
<evidence type="ECO:0000256" key="3">
    <source>
        <dbReference type="ARBA" id="ARBA00022723"/>
    </source>
</evidence>
<keyword evidence="1" id="KW-0808">Transferase</keyword>
<dbReference type="RefSeq" id="WP_274691139.1">
    <property type="nucleotide sequence ID" value="NZ_JAPMOU010000043.1"/>
</dbReference>
<name>A0ABT5UEL8_9GAMM</name>
<dbReference type="InterPro" id="IPR043502">
    <property type="entry name" value="DNA/RNA_pol_sf"/>
</dbReference>
<feature type="domain" description="Reverse transcriptase" evidence="8">
    <location>
        <begin position="21"/>
        <end position="241"/>
    </location>
</feature>
<evidence type="ECO:0000259" key="8">
    <source>
        <dbReference type="PROSITE" id="PS50878"/>
    </source>
</evidence>
<keyword evidence="4" id="KW-0460">Magnesium</keyword>
<comment type="similarity">
    <text evidence="7">Belongs to the bacterial reverse transcriptase family.</text>
</comment>
<accession>A0ABT5UEL8</accession>
<keyword evidence="2" id="KW-0548">Nucleotidyltransferase</keyword>